<protein>
    <submittedName>
        <fullName evidence="5">Outer membrane protein, OMP85 family</fullName>
    </submittedName>
</protein>
<gene>
    <name evidence="5" type="ORF">M23134_04012</name>
</gene>
<dbReference type="RefSeq" id="WP_002698189.1">
    <property type="nucleotide sequence ID" value="NZ_AAWS01000016.1"/>
</dbReference>
<dbReference type="Proteomes" id="UP000004095">
    <property type="component" value="Unassembled WGS sequence"/>
</dbReference>
<sequence>MKFRIALSVLLLVWIVFTKVNLSQAQTDTTTQKKKEKNVKMITLPVLYYSPETRFGLGALASLSFKMGKNKKATRASNLQTYFLYTAQGQIDGTARYTLFTNEEKYVINGRFSYLFFPEFYYGIGNRLPKENEELVSYRRVRVENRVLRKITQKLFVGLQYRYVEMFQVRPTEGGLLETSQVPGYNGSRVSGLGAAVVYDSRDNILAPYKGAYLELSNYNYGSDLGGEFDYSTVTVDLRKYFKLFAHRKHILAIQGYGNFITGTAPYKELSEFGGGTIMRGFYQGRYRQNDYMAAQVEYRLPIWRWIGMTAFTGVGDVASDISKFDIANAKMSYGIGLRFEIDKQNRTNIRVDYGRGSDGSAGFYLEIGEAF</sequence>
<dbReference type="GO" id="GO:0019867">
    <property type="term" value="C:outer membrane"/>
    <property type="evidence" value="ECO:0007669"/>
    <property type="project" value="InterPro"/>
</dbReference>
<comment type="subcellular location">
    <subcellularLocation>
        <location evidence="1">Membrane</location>
    </subcellularLocation>
</comment>
<evidence type="ECO:0000256" key="3">
    <source>
        <dbReference type="SAM" id="SignalP"/>
    </source>
</evidence>
<reference evidence="5 6" key="1">
    <citation type="submission" date="2007-01" db="EMBL/GenBank/DDBJ databases">
        <authorList>
            <person name="Haygood M."/>
            <person name="Podell S."/>
            <person name="Anderson C."/>
            <person name="Hopkinson B."/>
            <person name="Roe K."/>
            <person name="Barbeau K."/>
            <person name="Gaasterland T."/>
            <person name="Ferriera S."/>
            <person name="Johnson J."/>
            <person name="Kravitz S."/>
            <person name="Beeson K."/>
            <person name="Sutton G."/>
            <person name="Rogers Y.-H."/>
            <person name="Friedman R."/>
            <person name="Frazier M."/>
            <person name="Venter J.C."/>
        </authorList>
    </citation>
    <scope>NUCLEOTIDE SEQUENCE [LARGE SCALE GENOMIC DNA]</scope>
    <source>
        <strain evidence="5 6">ATCC 23134</strain>
    </source>
</reference>
<dbReference type="eggNOG" id="COG0729">
    <property type="taxonomic scope" value="Bacteria"/>
</dbReference>
<organism evidence="5 6">
    <name type="scientific">Microscilla marina ATCC 23134</name>
    <dbReference type="NCBI Taxonomy" id="313606"/>
    <lineage>
        <taxon>Bacteria</taxon>
        <taxon>Pseudomonadati</taxon>
        <taxon>Bacteroidota</taxon>
        <taxon>Cytophagia</taxon>
        <taxon>Cytophagales</taxon>
        <taxon>Microscillaceae</taxon>
        <taxon>Microscilla</taxon>
    </lineage>
</organism>
<keyword evidence="6" id="KW-1185">Reference proteome</keyword>
<accession>A1ZMR9</accession>
<evidence type="ECO:0000313" key="5">
    <source>
        <dbReference type="EMBL" id="EAY28449.1"/>
    </source>
</evidence>
<keyword evidence="2" id="KW-0472">Membrane</keyword>
<dbReference type="Gene3D" id="2.40.160.50">
    <property type="entry name" value="membrane protein fhac: a member of the omp85/tpsb transporter family"/>
    <property type="match status" value="1"/>
</dbReference>
<proteinExistence type="predicted"/>
<evidence type="ECO:0000313" key="6">
    <source>
        <dbReference type="Proteomes" id="UP000004095"/>
    </source>
</evidence>
<dbReference type="OrthoDB" id="9771071at2"/>
<evidence type="ECO:0000256" key="1">
    <source>
        <dbReference type="ARBA" id="ARBA00004370"/>
    </source>
</evidence>
<dbReference type="EMBL" id="AAWS01000016">
    <property type="protein sequence ID" value="EAY28449.1"/>
    <property type="molecule type" value="Genomic_DNA"/>
</dbReference>
<evidence type="ECO:0000259" key="4">
    <source>
        <dbReference type="Pfam" id="PF01103"/>
    </source>
</evidence>
<name>A1ZMR9_MICM2</name>
<dbReference type="Pfam" id="PF01103">
    <property type="entry name" value="Omp85"/>
    <property type="match status" value="1"/>
</dbReference>
<comment type="caution">
    <text evidence="5">The sequence shown here is derived from an EMBL/GenBank/DDBJ whole genome shotgun (WGS) entry which is preliminary data.</text>
</comment>
<feature type="chain" id="PRO_5002641741" evidence="3">
    <location>
        <begin position="26"/>
        <end position="372"/>
    </location>
</feature>
<evidence type="ECO:0000256" key="2">
    <source>
        <dbReference type="ARBA" id="ARBA00023136"/>
    </source>
</evidence>
<keyword evidence="3" id="KW-0732">Signal</keyword>
<dbReference type="AlphaFoldDB" id="A1ZMR9"/>
<feature type="domain" description="Bacterial surface antigen (D15)" evidence="4">
    <location>
        <begin position="55"/>
        <end position="372"/>
    </location>
</feature>
<feature type="signal peptide" evidence="3">
    <location>
        <begin position="1"/>
        <end position="25"/>
    </location>
</feature>
<dbReference type="InterPro" id="IPR000184">
    <property type="entry name" value="Bac_surfAg_D15"/>
</dbReference>